<gene>
    <name evidence="1" type="ORF">GCM10009539_35990</name>
</gene>
<evidence type="ECO:0000313" key="2">
    <source>
        <dbReference type="Proteomes" id="UP001500967"/>
    </source>
</evidence>
<reference evidence="1 2" key="1">
    <citation type="journal article" date="2019" name="Int. J. Syst. Evol. Microbiol.">
        <title>The Global Catalogue of Microorganisms (GCM) 10K type strain sequencing project: providing services to taxonomists for standard genome sequencing and annotation.</title>
        <authorList>
            <consortium name="The Broad Institute Genomics Platform"/>
            <consortium name="The Broad Institute Genome Sequencing Center for Infectious Disease"/>
            <person name="Wu L."/>
            <person name="Ma J."/>
        </authorList>
    </citation>
    <scope>NUCLEOTIDE SEQUENCE [LARGE SCALE GENOMIC DNA]</scope>
    <source>
        <strain evidence="1 2">JCM 10425</strain>
    </source>
</reference>
<proteinExistence type="predicted"/>
<dbReference type="EMBL" id="BAAAGX010000014">
    <property type="protein sequence ID" value="GAA0247506.1"/>
    <property type="molecule type" value="Genomic_DNA"/>
</dbReference>
<keyword evidence="2" id="KW-1185">Reference proteome</keyword>
<dbReference type="Proteomes" id="UP001500967">
    <property type="component" value="Unassembled WGS sequence"/>
</dbReference>
<accession>A0ABN0UDZ5</accession>
<comment type="caution">
    <text evidence="1">The sequence shown here is derived from an EMBL/GenBank/DDBJ whole genome shotgun (WGS) entry which is preliminary data.</text>
</comment>
<name>A0ABN0UDZ5_9ACTN</name>
<organism evidence="1 2">
    <name type="scientific">Cryptosporangium japonicum</name>
    <dbReference type="NCBI Taxonomy" id="80872"/>
    <lineage>
        <taxon>Bacteria</taxon>
        <taxon>Bacillati</taxon>
        <taxon>Actinomycetota</taxon>
        <taxon>Actinomycetes</taxon>
        <taxon>Cryptosporangiales</taxon>
        <taxon>Cryptosporangiaceae</taxon>
        <taxon>Cryptosporangium</taxon>
    </lineage>
</organism>
<protein>
    <submittedName>
        <fullName evidence="1">Uncharacterized protein</fullName>
    </submittedName>
</protein>
<evidence type="ECO:0000313" key="1">
    <source>
        <dbReference type="EMBL" id="GAA0247506.1"/>
    </source>
</evidence>
<sequence length="222" mass="24050">MMGFREPPTGLSKRARRFVGVHGVWLDVPPVTHWRHQWQEAGVPLDLVERAVTHHARWGGLLLPAAPGLPEDAAGPRMLAADSPERLNGLPARGWAFEAGPQRTAVPYSFAISSDGTLGIVGGDEDRWVPLHGSVDGWVESLAMVYAAVEVADTVTRVTGRAVDDLDLTAMEPVGSVEGIANGWWYRPGSLVALYTGESVLFGRPGYRTAFVYAGNVDLQWL</sequence>